<evidence type="ECO:0000313" key="2">
    <source>
        <dbReference type="EMBL" id="MPN60247.1"/>
    </source>
</evidence>
<accession>A0A645JA26</accession>
<sequence length="146" mass="16240">MHSGKISVISKYKLASSLSSMVVIRTPSFLSSFLAKRKRKSIKEIHLLCRYSSCLSTKSLLYFQSFAPVLYGGSMYMQSILLRCVFSKRYKACRLSPSIKKFHGIDASLQSLLSLSSHKTGMFNLSISSTSSVCSSKTRPNFLSVS</sequence>
<keyword evidence="1" id="KW-0812">Transmembrane</keyword>
<gene>
    <name evidence="2" type="ORF">SDC9_207973</name>
</gene>
<protein>
    <submittedName>
        <fullName evidence="2">Uncharacterized protein</fullName>
    </submittedName>
</protein>
<feature type="transmembrane region" description="Helical" evidence="1">
    <location>
        <begin position="69"/>
        <end position="86"/>
    </location>
</feature>
<keyword evidence="1" id="KW-1133">Transmembrane helix</keyword>
<dbReference type="EMBL" id="VSSQ01135251">
    <property type="protein sequence ID" value="MPN60247.1"/>
    <property type="molecule type" value="Genomic_DNA"/>
</dbReference>
<proteinExistence type="predicted"/>
<reference evidence="2" key="1">
    <citation type="submission" date="2019-08" db="EMBL/GenBank/DDBJ databases">
        <authorList>
            <person name="Kucharzyk K."/>
            <person name="Murdoch R.W."/>
            <person name="Higgins S."/>
            <person name="Loffler F."/>
        </authorList>
    </citation>
    <scope>NUCLEOTIDE SEQUENCE</scope>
</reference>
<keyword evidence="1" id="KW-0472">Membrane</keyword>
<name>A0A645JA26_9ZZZZ</name>
<evidence type="ECO:0000256" key="1">
    <source>
        <dbReference type="SAM" id="Phobius"/>
    </source>
</evidence>
<comment type="caution">
    <text evidence="2">The sequence shown here is derived from an EMBL/GenBank/DDBJ whole genome shotgun (WGS) entry which is preliminary data.</text>
</comment>
<organism evidence="2">
    <name type="scientific">bioreactor metagenome</name>
    <dbReference type="NCBI Taxonomy" id="1076179"/>
    <lineage>
        <taxon>unclassified sequences</taxon>
        <taxon>metagenomes</taxon>
        <taxon>ecological metagenomes</taxon>
    </lineage>
</organism>
<dbReference type="AlphaFoldDB" id="A0A645JA26"/>